<feature type="transmembrane region" description="Helical" evidence="1">
    <location>
        <begin position="72"/>
        <end position="89"/>
    </location>
</feature>
<keyword evidence="1" id="KW-1133">Transmembrane helix</keyword>
<accession>A0A1L6MW55</accession>
<keyword evidence="3" id="KW-1185">Reference proteome</keyword>
<dbReference type="AlphaFoldDB" id="A0A1L6MW55"/>
<keyword evidence="1" id="KW-0472">Membrane</keyword>
<name>A0A1L6MW55_9BACT</name>
<dbReference type="EMBL" id="CP016908">
    <property type="protein sequence ID" value="APR99668.1"/>
    <property type="molecule type" value="Genomic_DNA"/>
</dbReference>
<evidence type="ECO:0000313" key="3">
    <source>
        <dbReference type="Proteomes" id="UP000185544"/>
    </source>
</evidence>
<organism evidence="2 3">
    <name type="scientific">Pajaroellobacter abortibovis</name>
    <dbReference type="NCBI Taxonomy" id="1882918"/>
    <lineage>
        <taxon>Bacteria</taxon>
        <taxon>Pseudomonadati</taxon>
        <taxon>Myxococcota</taxon>
        <taxon>Polyangia</taxon>
        <taxon>Polyangiales</taxon>
        <taxon>Polyangiaceae</taxon>
    </lineage>
</organism>
<dbReference type="KEGG" id="pabo:BCY86_02495"/>
<dbReference type="Proteomes" id="UP000185544">
    <property type="component" value="Chromosome"/>
</dbReference>
<protein>
    <submittedName>
        <fullName evidence="2">Uncharacterized protein</fullName>
    </submittedName>
</protein>
<feature type="transmembrane region" description="Helical" evidence="1">
    <location>
        <begin position="49"/>
        <end position="65"/>
    </location>
</feature>
<keyword evidence="1" id="KW-0812">Transmembrane</keyword>
<proteinExistence type="predicted"/>
<gene>
    <name evidence="2" type="ORF">BCY86_02495</name>
</gene>
<reference evidence="2 3" key="1">
    <citation type="submission" date="2016-08" db="EMBL/GenBank/DDBJ databases">
        <title>Identification and validation of antigenic proteins from Pajaroellobacter abortibovis using de-novo genome sequence assembly and reverse vaccinology.</title>
        <authorList>
            <person name="Welly B.T."/>
            <person name="Miller M.R."/>
            <person name="Stott J.L."/>
            <person name="Blanchard M.T."/>
            <person name="Islas-Trejo A.D."/>
            <person name="O'Rourke S.M."/>
            <person name="Young A.E."/>
            <person name="Medrano J.F."/>
            <person name="Van Eenennaam A.L."/>
        </authorList>
    </citation>
    <scope>NUCLEOTIDE SEQUENCE [LARGE SCALE GENOMIC DNA]</scope>
    <source>
        <strain evidence="2 3">BTF92-0548A/99-0131</strain>
    </source>
</reference>
<sequence>MDFWRARKCAFTSFLLLSLLWISDLCVDPRNGWKAGLTCAATTLTRPEWMMFFGVAWVVALAFQISSHKGGIALAQCVFAYSIIIGIFLN</sequence>
<evidence type="ECO:0000256" key="1">
    <source>
        <dbReference type="SAM" id="Phobius"/>
    </source>
</evidence>
<evidence type="ECO:0000313" key="2">
    <source>
        <dbReference type="EMBL" id="APR99668.1"/>
    </source>
</evidence>